<dbReference type="Gene3D" id="2.60.40.1090">
    <property type="entry name" value="Fimbrial-type adhesion domain"/>
    <property type="match status" value="1"/>
</dbReference>
<protein>
    <recommendedName>
        <fullName evidence="6">Fimbrial-type adhesion domain-containing protein</fullName>
    </recommendedName>
</protein>
<feature type="signal peptide" evidence="5">
    <location>
        <begin position="1"/>
        <end position="22"/>
    </location>
</feature>
<dbReference type="Gene3D" id="2.60.40.3310">
    <property type="match status" value="1"/>
</dbReference>
<organism evidence="7 8">
    <name type="scientific">Paraburkholderia metrosideri</name>
    <dbReference type="NCBI Taxonomy" id="580937"/>
    <lineage>
        <taxon>Bacteria</taxon>
        <taxon>Pseudomonadati</taxon>
        <taxon>Pseudomonadota</taxon>
        <taxon>Betaproteobacteria</taxon>
        <taxon>Burkholderiales</taxon>
        <taxon>Burkholderiaceae</taxon>
        <taxon>Paraburkholderia</taxon>
    </lineage>
</organism>
<comment type="similarity">
    <text evidence="2">Belongs to the fimbrial protein family.</text>
</comment>
<name>A0ABM8NXY1_9BURK</name>
<dbReference type="PANTHER" id="PTHR33420">
    <property type="entry name" value="FIMBRIAL SUBUNIT ELFA-RELATED"/>
    <property type="match status" value="1"/>
</dbReference>
<reference evidence="7 8" key="1">
    <citation type="submission" date="2020-10" db="EMBL/GenBank/DDBJ databases">
        <authorList>
            <person name="Peeters C."/>
        </authorList>
    </citation>
    <scope>NUCLEOTIDE SEQUENCE [LARGE SCALE GENOMIC DNA]</scope>
    <source>
        <strain evidence="7 8">LMG 28140</strain>
    </source>
</reference>
<evidence type="ECO:0000256" key="1">
    <source>
        <dbReference type="ARBA" id="ARBA00004561"/>
    </source>
</evidence>
<dbReference type="InterPro" id="IPR000259">
    <property type="entry name" value="Adhesion_dom_fimbrial"/>
</dbReference>
<keyword evidence="3 5" id="KW-0732">Signal</keyword>
<dbReference type="InterPro" id="IPR050263">
    <property type="entry name" value="Bact_Fimbrial_Adh_Pro"/>
</dbReference>
<evidence type="ECO:0000313" key="8">
    <source>
        <dbReference type="Proteomes" id="UP000598032"/>
    </source>
</evidence>
<dbReference type="RefSeq" id="WP_201644617.1">
    <property type="nucleotide sequence ID" value="NZ_CAJHCP010000010.1"/>
</dbReference>
<keyword evidence="4" id="KW-0281">Fimbrium</keyword>
<evidence type="ECO:0000256" key="4">
    <source>
        <dbReference type="ARBA" id="ARBA00023263"/>
    </source>
</evidence>
<dbReference type="PROSITE" id="PS51257">
    <property type="entry name" value="PROKAR_LIPOPROTEIN"/>
    <property type="match status" value="1"/>
</dbReference>
<sequence>MKILKYLIVAASLVCFSSAASACSPFNLILGWFTVTQPLEVVNNAASLPNGTLLAFVDLPYVTGGTGLDSCPGPITLDYTGTPGAFNTMNIGIPGIGGRIYSASSQYGMRTGYLPITGTVSVPNTSSAQWSWGGYYRLELVKTGTMYPGYYQLPTSWMALKINNAVVARMNISTASHSIPLPLEIKQSPTCSLSSSSIQASLGAVPARNFGGVGSTSPAVPFNIALRCSGGDAGVLSSIYVTLTDQRSPANVSDRLSLTAASTASGVAVQILNGTTVLKFGPDSNVPGNTNQWFAGESGNGSLTIPLTARYVKTATNVTPGTANAVATFTMSYQ</sequence>
<accession>A0ABM8NXY1</accession>
<feature type="domain" description="Fimbrial-type adhesion" evidence="6">
    <location>
        <begin position="184"/>
        <end position="334"/>
    </location>
</feature>
<keyword evidence="8" id="KW-1185">Reference proteome</keyword>
<proteinExistence type="inferred from homology"/>
<dbReference type="SUPFAM" id="SSF49401">
    <property type="entry name" value="Bacterial adhesins"/>
    <property type="match status" value="1"/>
</dbReference>
<comment type="caution">
    <text evidence="7">The sequence shown here is derived from an EMBL/GenBank/DDBJ whole genome shotgun (WGS) entry which is preliminary data.</text>
</comment>
<dbReference type="InterPro" id="IPR036937">
    <property type="entry name" value="Adhesion_dom_fimbrial_sf"/>
</dbReference>
<gene>
    <name evidence="7" type="ORF">LMG28140_04655</name>
</gene>
<evidence type="ECO:0000256" key="5">
    <source>
        <dbReference type="SAM" id="SignalP"/>
    </source>
</evidence>
<feature type="chain" id="PRO_5046847220" description="Fimbrial-type adhesion domain-containing protein" evidence="5">
    <location>
        <begin position="23"/>
        <end position="334"/>
    </location>
</feature>
<dbReference type="Proteomes" id="UP000598032">
    <property type="component" value="Unassembled WGS sequence"/>
</dbReference>
<evidence type="ECO:0000256" key="3">
    <source>
        <dbReference type="ARBA" id="ARBA00022729"/>
    </source>
</evidence>
<comment type="subcellular location">
    <subcellularLocation>
        <location evidence="1">Fimbrium</location>
    </subcellularLocation>
</comment>
<evidence type="ECO:0000259" key="6">
    <source>
        <dbReference type="Pfam" id="PF00419"/>
    </source>
</evidence>
<evidence type="ECO:0000313" key="7">
    <source>
        <dbReference type="EMBL" id="CAD6548745.1"/>
    </source>
</evidence>
<dbReference type="Pfam" id="PF00419">
    <property type="entry name" value="Fimbrial"/>
    <property type="match status" value="1"/>
</dbReference>
<dbReference type="EMBL" id="CAJHCP010000010">
    <property type="protein sequence ID" value="CAD6548745.1"/>
    <property type="molecule type" value="Genomic_DNA"/>
</dbReference>
<dbReference type="PANTHER" id="PTHR33420:SF12">
    <property type="entry name" value="FIMBRIN-LIKE PROTEIN FIMI-RELATED"/>
    <property type="match status" value="1"/>
</dbReference>
<evidence type="ECO:0000256" key="2">
    <source>
        <dbReference type="ARBA" id="ARBA00006671"/>
    </source>
</evidence>
<dbReference type="InterPro" id="IPR008966">
    <property type="entry name" value="Adhesion_dom_sf"/>
</dbReference>